<proteinExistence type="predicted"/>
<protein>
    <submittedName>
        <fullName evidence="1">Uncharacterized protein</fullName>
    </submittedName>
</protein>
<sequence length="103" mass="12332">MNKIFRLQVGSFKLTSEAYPKDQILAMQGRKSRRVLATGVPKDKNEEEENEEEQHCRGIDLVRALENEEEVDEREKTRKKKTYWRPDLWLEETTNEDVNEYED</sequence>
<evidence type="ECO:0000313" key="1">
    <source>
        <dbReference type="EMBL" id="EFX71816.1"/>
    </source>
</evidence>
<organism evidence="1 2">
    <name type="scientific">Daphnia pulex</name>
    <name type="common">Water flea</name>
    <dbReference type="NCBI Taxonomy" id="6669"/>
    <lineage>
        <taxon>Eukaryota</taxon>
        <taxon>Metazoa</taxon>
        <taxon>Ecdysozoa</taxon>
        <taxon>Arthropoda</taxon>
        <taxon>Crustacea</taxon>
        <taxon>Branchiopoda</taxon>
        <taxon>Diplostraca</taxon>
        <taxon>Cladocera</taxon>
        <taxon>Anomopoda</taxon>
        <taxon>Daphniidae</taxon>
        <taxon>Daphnia</taxon>
    </lineage>
</organism>
<accession>E9H8Y3</accession>
<evidence type="ECO:0000313" key="2">
    <source>
        <dbReference type="Proteomes" id="UP000000305"/>
    </source>
</evidence>
<dbReference type="KEGG" id="dpx:DAPPUDRAFT_255313"/>
<gene>
    <name evidence="1" type="ORF">DAPPUDRAFT_255313</name>
</gene>
<reference evidence="1 2" key="1">
    <citation type="journal article" date="2011" name="Science">
        <title>The ecoresponsive genome of Daphnia pulex.</title>
        <authorList>
            <person name="Colbourne J.K."/>
            <person name="Pfrender M.E."/>
            <person name="Gilbert D."/>
            <person name="Thomas W.K."/>
            <person name="Tucker A."/>
            <person name="Oakley T.H."/>
            <person name="Tokishita S."/>
            <person name="Aerts A."/>
            <person name="Arnold G.J."/>
            <person name="Basu M.K."/>
            <person name="Bauer D.J."/>
            <person name="Caceres C.E."/>
            <person name="Carmel L."/>
            <person name="Casola C."/>
            <person name="Choi J.H."/>
            <person name="Detter J.C."/>
            <person name="Dong Q."/>
            <person name="Dusheyko S."/>
            <person name="Eads B.D."/>
            <person name="Frohlich T."/>
            <person name="Geiler-Samerotte K.A."/>
            <person name="Gerlach D."/>
            <person name="Hatcher P."/>
            <person name="Jogdeo S."/>
            <person name="Krijgsveld J."/>
            <person name="Kriventseva E.V."/>
            <person name="Kultz D."/>
            <person name="Laforsch C."/>
            <person name="Lindquist E."/>
            <person name="Lopez J."/>
            <person name="Manak J.R."/>
            <person name="Muller J."/>
            <person name="Pangilinan J."/>
            <person name="Patwardhan R.P."/>
            <person name="Pitluck S."/>
            <person name="Pritham E.J."/>
            <person name="Rechtsteiner A."/>
            <person name="Rho M."/>
            <person name="Rogozin I.B."/>
            <person name="Sakarya O."/>
            <person name="Salamov A."/>
            <person name="Schaack S."/>
            <person name="Shapiro H."/>
            <person name="Shiga Y."/>
            <person name="Skalitzky C."/>
            <person name="Smith Z."/>
            <person name="Souvorov A."/>
            <person name="Sung W."/>
            <person name="Tang Z."/>
            <person name="Tsuchiya D."/>
            <person name="Tu H."/>
            <person name="Vos H."/>
            <person name="Wang M."/>
            <person name="Wolf Y.I."/>
            <person name="Yamagata H."/>
            <person name="Yamada T."/>
            <person name="Ye Y."/>
            <person name="Shaw J.R."/>
            <person name="Andrews J."/>
            <person name="Crease T.J."/>
            <person name="Tang H."/>
            <person name="Lucas S.M."/>
            <person name="Robertson H.M."/>
            <person name="Bork P."/>
            <person name="Koonin E.V."/>
            <person name="Zdobnov E.M."/>
            <person name="Grigoriev I.V."/>
            <person name="Lynch M."/>
            <person name="Boore J.L."/>
        </authorList>
    </citation>
    <scope>NUCLEOTIDE SEQUENCE [LARGE SCALE GENOMIC DNA]</scope>
</reference>
<dbReference type="HOGENOM" id="CLU_2266422_0_0_1"/>
<name>E9H8Y3_DAPPU</name>
<dbReference type="Proteomes" id="UP000000305">
    <property type="component" value="Unassembled WGS sequence"/>
</dbReference>
<dbReference type="AlphaFoldDB" id="E9H8Y3"/>
<dbReference type="InParanoid" id="E9H8Y3"/>
<keyword evidence="2" id="KW-1185">Reference proteome</keyword>
<dbReference type="EMBL" id="GL732606">
    <property type="protein sequence ID" value="EFX71816.1"/>
    <property type="molecule type" value="Genomic_DNA"/>
</dbReference>